<feature type="compositionally biased region" description="Low complexity" evidence="1">
    <location>
        <begin position="169"/>
        <end position="182"/>
    </location>
</feature>
<dbReference type="PANTHER" id="PTHR36834">
    <property type="entry name" value="MEMBRANE PROTEIN-RELATED"/>
    <property type="match status" value="1"/>
</dbReference>
<dbReference type="STRING" id="1048205.AB852_10190"/>
<keyword evidence="2" id="KW-1133">Transmembrane helix</keyword>
<feature type="region of interest" description="Disordered" evidence="1">
    <location>
        <begin position="155"/>
        <end position="246"/>
    </location>
</feature>
<dbReference type="Pfam" id="PF04892">
    <property type="entry name" value="VanZ"/>
    <property type="match status" value="1"/>
</dbReference>
<feature type="domain" description="VanZ-like" evidence="3">
    <location>
        <begin position="25"/>
        <end position="142"/>
    </location>
</feature>
<keyword evidence="2" id="KW-0812">Transmembrane</keyword>
<feature type="transmembrane region" description="Helical" evidence="2">
    <location>
        <begin position="97"/>
        <end position="117"/>
    </location>
</feature>
<dbReference type="PANTHER" id="PTHR36834:SF1">
    <property type="entry name" value="INTEGRAL MEMBRANE PROTEIN"/>
    <property type="match status" value="1"/>
</dbReference>
<reference evidence="4 5" key="1">
    <citation type="submission" date="2015-06" db="EMBL/GenBank/DDBJ databases">
        <title>Cloning and characterization of the uncialamcin biosynthetic gene cluster.</title>
        <authorList>
            <person name="Yan X."/>
            <person name="Huang T."/>
            <person name="Ge H."/>
            <person name="Shen B."/>
        </authorList>
    </citation>
    <scope>NUCLEOTIDE SEQUENCE [LARGE SCALE GENOMIC DNA]</scope>
    <source>
        <strain evidence="4 5">DCA2648</strain>
    </source>
</reference>
<dbReference type="Proteomes" id="UP000186455">
    <property type="component" value="Unassembled WGS sequence"/>
</dbReference>
<dbReference type="EMBL" id="LFBV01000002">
    <property type="protein sequence ID" value="OKH94604.1"/>
    <property type="molecule type" value="Genomic_DNA"/>
</dbReference>
<evidence type="ECO:0000313" key="4">
    <source>
        <dbReference type="EMBL" id="OKH94604.1"/>
    </source>
</evidence>
<comment type="caution">
    <text evidence="4">The sequence shown here is derived from an EMBL/GenBank/DDBJ whole genome shotgun (WGS) entry which is preliminary data.</text>
</comment>
<evidence type="ECO:0000259" key="3">
    <source>
        <dbReference type="Pfam" id="PF04892"/>
    </source>
</evidence>
<evidence type="ECO:0000313" key="5">
    <source>
        <dbReference type="Proteomes" id="UP000186455"/>
    </source>
</evidence>
<feature type="transmembrane region" description="Helical" evidence="2">
    <location>
        <begin position="129"/>
        <end position="147"/>
    </location>
</feature>
<evidence type="ECO:0000256" key="1">
    <source>
        <dbReference type="SAM" id="MobiDB-lite"/>
    </source>
</evidence>
<dbReference type="AlphaFoldDB" id="A0A1Q4V9U3"/>
<gene>
    <name evidence="4" type="ORF">AB852_10190</name>
</gene>
<organism evidence="4 5">
    <name type="scientific">Streptomyces uncialis</name>
    <dbReference type="NCBI Taxonomy" id="1048205"/>
    <lineage>
        <taxon>Bacteria</taxon>
        <taxon>Bacillati</taxon>
        <taxon>Actinomycetota</taxon>
        <taxon>Actinomycetes</taxon>
        <taxon>Kitasatosporales</taxon>
        <taxon>Streptomycetaceae</taxon>
        <taxon>Streptomyces</taxon>
    </lineage>
</organism>
<keyword evidence="2" id="KW-0472">Membrane</keyword>
<feature type="compositionally biased region" description="Basic and acidic residues" evidence="1">
    <location>
        <begin position="224"/>
        <end position="233"/>
    </location>
</feature>
<dbReference type="InterPro" id="IPR006976">
    <property type="entry name" value="VanZ-like"/>
</dbReference>
<protein>
    <recommendedName>
        <fullName evidence="3">VanZ-like domain-containing protein</fullName>
    </recommendedName>
</protein>
<evidence type="ECO:0000256" key="2">
    <source>
        <dbReference type="SAM" id="Phobius"/>
    </source>
</evidence>
<sequence>MPAPVPRGRVLLRVLVATAAFLGLVAFAAVLARLTLTPSPASESIAGANLRPGHSLRQYAEDYTFLAACKQLGGNLLLGAPFGLLLPLLVPRRLRMLRMVLLTAAVMSLVELVQGAIVPGRAFDVDDVILNTSGAFLAYLLLGRRVSRRYHHALARRTAPAATDDGTRPATGPDTVPVAPAAPDDHTSPDTRTAPDIGKAPAARTVPDTRPVPDGPVRPAPRLSKPERTKDGAVARAAARLRRRDR</sequence>
<feature type="transmembrane region" description="Helical" evidence="2">
    <location>
        <begin position="12"/>
        <end position="32"/>
    </location>
</feature>
<dbReference type="InterPro" id="IPR053150">
    <property type="entry name" value="Teicoplanin_resist-assoc"/>
</dbReference>
<proteinExistence type="predicted"/>
<name>A0A1Q4V9U3_9ACTN</name>
<keyword evidence="5" id="KW-1185">Reference proteome</keyword>
<accession>A0A1Q4V9U3</accession>
<feature type="transmembrane region" description="Helical" evidence="2">
    <location>
        <begin position="72"/>
        <end position="90"/>
    </location>
</feature>